<sequence length="233" mass="26858">MKKQLDEIHLSYFKLQRPKENRGNILVFFLIFLDLLGLLPLVSVPFSYPFFLAAIIPAVILHLWAIIYIIAPYRFEHSYYLFFGVYGIVNTYVFFLTTQKLLYANIRVEGSMSFIIGFLIFVGLIITMNIINVKALHSGTYAALQKKGNTMNISKAMSAAGIGYVLSQIILTFVFSEELKILIFTCLLAIISILTAYFSIFIHRYFYMNKHKDKLKQVYPEFGLPKKSRRMSA</sequence>
<proteinExistence type="predicted"/>
<gene>
    <name evidence="1" type="ORF">E6W99_23890</name>
</gene>
<organism evidence="1 2">
    <name type="scientific">Metabacillus sediminilitoris</name>
    <dbReference type="NCBI Taxonomy" id="2567941"/>
    <lineage>
        <taxon>Bacteria</taxon>
        <taxon>Bacillati</taxon>
        <taxon>Bacillota</taxon>
        <taxon>Bacilli</taxon>
        <taxon>Bacillales</taxon>
        <taxon>Bacillaceae</taxon>
        <taxon>Metabacillus</taxon>
    </lineage>
</organism>
<evidence type="ECO:0008006" key="3">
    <source>
        <dbReference type="Google" id="ProtNLM"/>
    </source>
</evidence>
<evidence type="ECO:0000313" key="1">
    <source>
        <dbReference type="EMBL" id="THF75287.1"/>
    </source>
</evidence>
<comment type="caution">
    <text evidence="1">The sequence shown here is derived from an EMBL/GenBank/DDBJ whole genome shotgun (WGS) entry which is preliminary data.</text>
</comment>
<dbReference type="AlphaFoldDB" id="A0A4S4BRJ1"/>
<reference evidence="1 2" key="1">
    <citation type="submission" date="2019-04" db="EMBL/GenBank/DDBJ databases">
        <title>Bacillus sediminilitoris sp. nov., isolated from a tidal flat sediment on the East China Sea.</title>
        <authorList>
            <person name="Wei Y."/>
            <person name="Mao H."/>
            <person name="Fang J."/>
        </authorList>
    </citation>
    <scope>NUCLEOTIDE SEQUENCE [LARGE SCALE GENOMIC DNA]</scope>
    <source>
        <strain evidence="1 2">DSL-17</strain>
    </source>
</reference>
<dbReference type="RefSeq" id="WP_136358546.1">
    <property type="nucleotide sequence ID" value="NZ_CP046266.1"/>
</dbReference>
<dbReference type="EMBL" id="SSNT01000028">
    <property type="protein sequence ID" value="THF75287.1"/>
    <property type="molecule type" value="Genomic_DNA"/>
</dbReference>
<name>A0A4S4BRJ1_9BACI</name>
<dbReference type="OrthoDB" id="2860003at2"/>
<evidence type="ECO:0000313" key="2">
    <source>
        <dbReference type="Proteomes" id="UP000310334"/>
    </source>
</evidence>
<dbReference type="Proteomes" id="UP000310334">
    <property type="component" value="Unassembled WGS sequence"/>
</dbReference>
<accession>A0A4S4BRJ1</accession>
<protein>
    <recommendedName>
        <fullName evidence="3">Group-specific protein</fullName>
    </recommendedName>
</protein>
<keyword evidence="2" id="KW-1185">Reference proteome</keyword>